<evidence type="ECO:0000256" key="5">
    <source>
        <dbReference type="ARBA" id="ARBA00023136"/>
    </source>
</evidence>
<dbReference type="Proteomes" id="UP000004367">
    <property type="component" value="Unassembled WGS sequence"/>
</dbReference>
<keyword evidence="3" id="KW-0201">Cytochrome c-type biogenesis</keyword>
<feature type="transmembrane region" description="Helical" evidence="7">
    <location>
        <begin position="203"/>
        <end position="224"/>
    </location>
</feature>
<feature type="transmembrane region" description="Helical" evidence="7">
    <location>
        <begin position="50"/>
        <end position="71"/>
    </location>
</feature>
<accession>H5US88</accession>
<dbReference type="InterPro" id="IPR007816">
    <property type="entry name" value="ResB-like_domain"/>
</dbReference>
<feature type="transmembrane region" description="Helical" evidence="7">
    <location>
        <begin position="112"/>
        <end position="133"/>
    </location>
</feature>
<dbReference type="AlphaFoldDB" id="H5US88"/>
<keyword evidence="5 7" id="KW-0472">Membrane</keyword>
<evidence type="ECO:0000256" key="3">
    <source>
        <dbReference type="ARBA" id="ARBA00022748"/>
    </source>
</evidence>
<evidence type="ECO:0000256" key="1">
    <source>
        <dbReference type="ARBA" id="ARBA00004141"/>
    </source>
</evidence>
<keyword evidence="10" id="KW-1185">Reference proteome</keyword>
<dbReference type="GO" id="GO:0017004">
    <property type="term" value="P:cytochrome complex assembly"/>
    <property type="evidence" value="ECO:0007669"/>
    <property type="project" value="UniProtKB-KW"/>
</dbReference>
<feature type="transmembrane region" description="Helical" evidence="7">
    <location>
        <begin position="422"/>
        <end position="441"/>
    </location>
</feature>
<evidence type="ECO:0000256" key="2">
    <source>
        <dbReference type="ARBA" id="ARBA00022692"/>
    </source>
</evidence>
<dbReference type="OrthoDB" id="9770923at2"/>
<feature type="region of interest" description="Disordered" evidence="6">
    <location>
        <begin position="1"/>
        <end position="29"/>
    </location>
</feature>
<keyword evidence="4 7" id="KW-1133">Transmembrane helix</keyword>
<evidence type="ECO:0000256" key="4">
    <source>
        <dbReference type="ARBA" id="ARBA00022989"/>
    </source>
</evidence>
<dbReference type="STRING" id="1089455.MOPEL_074_00830"/>
<comment type="subcellular location">
    <subcellularLocation>
        <location evidence="1">Membrane</location>
        <topology evidence="1">Multi-pass membrane protein</topology>
    </subcellularLocation>
</comment>
<reference evidence="9 10" key="1">
    <citation type="submission" date="2012-02" db="EMBL/GenBank/DDBJ databases">
        <title>Whole genome shotgun sequence of Mobilicoccus pelagius NBRC 104925.</title>
        <authorList>
            <person name="Yoshida Y."/>
            <person name="Hosoyama A."/>
            <person name="Tsuchikane K."/>
            <person name="Katsumata H."/>
            <person name="Yamazaki S."/>
            <person name="Fujita N."/>
        </authorList>
    </citation>
    <scope>NUCLEOTIDE SEQUENCE [LARGE SCALE GENOMIC DNA]</scope>
    <source>
        <strain evidence="9 10">NBRC 104925</strain>
    </source>
</reference>
<protein>
    <submittedName>
        <fullName evidence="9">Cytochrome c biogenesis protein ResB</fullName>
    </submittedName>
</protein>
<gene>
    <name evidence="9" type="primary">resB</name>
    <name evidence="9" type="ORF">MOPEL_074_00830</name>
</gene>
<dbReference type="Pfam" id="PF05140">
    <property type="entry name" value="ResB"/>
    <property type="match status" value="1"/>
</dbReference>
<dbReference type="PANTHER" id="PTHR31566:SF0">
    <property type="entry name" value="CYTOCHROME C BIOGENESIS PROTEIN CCS1, CHLOROPLASTIC"/>
    <property type="match status" value="1"/>
</dbReference>
<evidence type="ECO:0000259" key="8">
    <source>
        <dbReference type="Pfam" id="PF05140"/>
    </source>
</evidence>
<dbReference type="EMBL" id="BAFE01000053">
    <property type="protein sequence ID" value="GAB48596.1"/>
    <property type="molecule type" value="Genomic_DNA"/>
</dbReference>
<evidence type="ECO:0000313" key="10">
    <source>
        <dbReference type="Proteomes" id="UP000004367"/>
    </source>
</evidence>
<name>H5US88_9MICO</name>
<dbReference type="GO" id="GO:0016020">
    <property type="term" value="C:membrane"/>
    <property type="evidence" value="ECO:0007669"/>
    <property type="project" value="UniProtKB-SubCell"/>
</dbReference>
<proteinExistence type="predicted"/>
<keyword evidence="2 7" id="KW-0812">Transmembrane</keyword>
<organism evidence="9 10">
    <name type="scientific">Mobilicoccus pelagius NBRC 104925</name>
    <dbReference type="NCBI Taxonomy" id="1089455"/>
    <lineage>
        <taxon>Bacteria</taxon>
        <taxon>Bacillati</taxon>
        <taxon>Actinomycetota</taxon>
        <taxon>Actinomycetes</taxon>
        <taxon>Micrococcales</taxon>
        <taxon>Dermatophilaceae</taxon>
        <taxon>Mobilicoccus</taxon>
    </lineage>
</organism>
<dbReference type="eggNOG" id="COG1333">
    <property type="taxonomic scope" value="Bacteria"/>
</dbReference>
<evidence type="ECO:0000256" key="7">
    <source>
        <dbReference type="SAM" id="Phobius"/>
    </source>
</evidence>
<comment type="caution">
    <text evidence="9">The sequence shown here is derived from an EMBL/GenBank/DDBJ whole genome shotgun (WGS) entry which is preliminary data.</text>
</comment>
<feature type="domain" description="ResB-like" evidence="8">
    <location>
        <begin position="49"/>
        <end position="468"/>
    </location>
</feature>
<evidence type="ECO:0000313" key="9">
    <source>
        <dbReference type="EMBL" id="GAB48596.1"/>
    </source>
</evidence>
<dbReference type="PANTHER" id="PTHR31566">
    <property type="entry name" value="CYTOCHROME C BIOGENESIS PROTEIN CCS1, CHLOROPLASTIC"/>
    <property type="match status" value="1"/>
</dbReference>
<dbReference type="InterPro" id="IPR023494">
    <property type="entry name" value="Cyt_c_bgen_Ccs1/CcsB/ResB"/>
</dbReference>
<evidence type="ECO:0000256" key="6">
    <source>
        <dbReference type="SAM" id="MobiDB-lite"/>
    </source>
</evidence>
<feature type="compositionally biased region" description="Basic and acidic residues" evidence="6">
    <location>
        <begin position="1"/>
        <end position="10"/>
    </location>
</feature>
<dbReference type="RefSeq" id="WP_009482494.1">
    <property type="nucleotide sequence ID" value="NZ_BAFE01000053.1"/>
</dbReference>
<sequence length="501" mass="55366">MTDTHTRPEILDDDLEPLPAEPAPRRSRRQDTPVEAFFHRVFAFFHNKKVGLLLILAMAVFTLVGALIAQVPADIRADPESYADWLGAQRPKYGGWVPILDAVGAFSTFSSWWFKLTSVLLGLSIVACTLHRLPGMWQKATRPHLHVTEPFFDHAKIRETVVVPTSPQETVAHLRDLLGRRRYRVLDDPKGAGYGLYADRYRWMPFGTVIAHASFVVLLVGMLVSANTGFSENVPVTVGGKVDVGHDTGLTVEVKGFSDTYHPDGRPLDYVSDVVLYDDGAQVARQDVRVNTPLRHEGVAIHQSWFGTSAVVTVTDANGRRVFSDGIPLQYTSDDEQHSIGRVTVPGTDLELYIVTPASGQVQSDIPAGQAQMELQKPGVDRPLASERLVPGDPVTAEGYTVTLDREAKFTGLMIKKDPGAIWVWIGSALMMIGLITTMGFTHRRVWVRVDPVEGGTRVRAATSDKSDVTFRNWFRGFADDVARLGTTPTPTARHDHETRV</sequence>